<evidence type="ECO:0000313" key="2">
    <source>
        <dbReference type="EMBL" id="MBW61667.1"/>
    </source>
</evidence>
<accession>A0A2M4C8L4</accession>
<proteinExistence type="predicted"/>
<dbReference type="AlphaFoldDB" id="A0A2M4C8L4"/>
<organism evidence="2">
    <name type="scientific">Anopheles marajoara</name>
    <dbReference type="NCBI Taxonomy" id="58244"/>
    <lineage>
        <taxon>Eukaryota</taxon>
        <taxon>Metazoa</taxon>
        <taxon>Ecdysozoa</taxon>
        <taxon>Arthropoda</taxon>
        <taxon>Hexapoda</taxon>
        <taxon>Insecta</taxon>
        <taxon>Pterygota</taxon>
        <taxon>Neoptera</taxon>
        <taxon>Endopterygota</taxon>
        <taxon>Diptera</taxon>
        <taxon>Nematocera</taxon>
        <taxon>Culicoidea</taxon>
        <taxon>Culicidae</taxon>
        <taxon>Anophelinae</taxon>
        <taxon>Anopheles</taxon>
    </lineage>
</organism>
<evidence type="ECO:0000256" key="1">
    <source>
        <dbReference type="SAM" id="MobiDB-lite"/>
    </source>
</evidence>
<name>A0A2M4C8L4_9DIPT</name>
<reference evidence="2" key="1">
    <citation type="submission" date="2018-01" db="EMBL/GenBank/DDBJ databases">
        <title>An insight into the sialome of Amazonian anophelines.</title>
        <authorList>
            <person name="Ribeiro J.M."/>
            <person name="Scarpassa V."/>
            <person name="Calvo E."/>
        </authorList>
    </citation>
    <scope>NUCLEOTIDE SEQUENCE</scope>
    <source>
        <tissue evidence="2">Salivary glands</tissue>
    </source>
</reference>
<feature type="region of interest" description="Disordered" evidence="1">
    <location>
        <begin position="67"/>
        <end position="101"/>
    </location>
</feature>
<protein>
    <submittedName>
        <fullName evidence="2">Putative secreted protein</fullName>
    </submittedName>
</protein>
<sequence>MRFKVCLSFPVVVSLQHLVLVFVTKLGFAETNMFFSIQEAQTQTLRPGTNCGHLVHFSFNRRTSSHSLFTRAPSSPSAPPPVEPYSKHCSRDVTAGGPVSA</sequence>
<dbReference type="EMBL" id="GGFJ01012526">
    <property type="protein sequence ID" value="MBW61667.1"/>
    <property type="molecule type" value="Transcribed_RNA"/>
</dbReference>